<dbReference type="EMBL" id="CAJPWZ010001243">
    <property type="protein sequence ID" value="CAG2210638.1"/>
    <property type="molecule type" value="Genomic_DNA"/>
</dbReference>
<evidence type="ECO:0000313" key="2">
    <source>
        <dbReference type="Proteomes" id="UP000683360"/>
    </source>
</evidence>
<reference evidence="1" key="1">
    <citation type="submission" date="2021-03" db="EMBL/GenBank/DDBJ databases">
        <authorList>
            <person name="Bekaert M."/>
        </authorList>
    </citation>
    <scope>NUCLEOTIDE SEQUENCE</scope>
</reference>
<sequence>MEVYRHREIRNNNRRLVQRFWTSNKKISILVDEKSKSMNKRNTSSGVNGKAGLVVDGQVWGPLDTGIEEPNISTLHAINDTNETKFTAEENVNERAGDHDNAKRPSRYICAGSTTDVQTHLDSIIDIFLHGGISPQGGSGVNGKSGLVVDGQVWGPLDTGIEEPLKKKKYKQFSLKRTSNTSN</sequence>
<evidence type="ECO:0000313" key="1">
    <source>
        <dbReference type="EMBL" id="CAG2210638.1"/>
    </source>
</evidence>
<name>A0A8S3RR11_MYTED</name>
<keyword evidence="2" id="KW-1185">Reference proteome</keyword>
<organism evidence="1 2">
    <name type="scientific">Mytilus edulis</name>
    <name type="common">Blue mussel</name>
    <dbReference type="NCBI Taxonomy" id="6550"/>
    <lineage>
        <taxon>Eukaryota</taxon>
        <taxon>Metazoa</taxon>
        <taxon>Spiralia</taxon>
        <taxon>Lophotrochozoa</taxon>
        <taxon>Mollusca</taxon>
        <taxon>Bivalvia</taxon>
        <taxon>Autobranchia</taxon>
        <taxon>Pteriomorphia</taxon>
        <taxon>Mytilida</taxon>
        <taxon>Mytiloidea</taxon>
        <taxon>Mytilidae</taxon>
        <taxon>Mytilinae</taxon>
        <taxon>Mytilus</taxon>
    </lineage>
</organism>
<proteinExistence type="predicted"/>
<dbReference type="Proteomes" id="UP000683360">
    <property type="component" value="Unassembled WGS sequence"/>
</dbReference>
<comment type="caution">
    <text evidence="1">The sequence shown here is derived from an EMBL/GenBank/DDBJ whole genome shotgun (WGS) entry which is preliminary data.</text>
</comment>
<dbReference type="AlphaFoldDB" id="A0A8S3RR11"/>
<protein>
    <submittedName>
        <fullName evidence="1">Uncharacterized protein</fullName>
    </submittedName>
</protein>
<gene>
    <name evidence="1" type="ORF">MEDL_24734</name>
</gene>
<accession>A0A8S3RR11</accession>